<accession>A0ABD5RNC5</accession>
<keyword evidence="3" id="KW-1185">Reference proteome</keyword>
<dbReference type="EMBL" id="JBHSQH010000001">
    <property type="protein sequence ID" value="MFC5972117.1"/>
    <property type="molecule type" value="Genomic_DNA"/>
</dbReference>
<dbReference type="AlphaFoldDB" id="A0ABD5RNC5"/>
<name>A0ABD5RNC5_9EURY</name>
<dbReference type="Proteomes" id="UP001596099">
    <property type="component" value="Unassembled WGS sequence"/>
</dbReference>
<evidence type="ECO:0000313" key="3">
    <source>
        <dbReference type="Proteomes" id="UP001596099"/>
    </source>
</evidence>
<protein>
    <submittedName>
        <fullName evidence="2">Nuclear transport factor 2 family protein</fullName>
    </submittedName>
</protein>
<dbReference type="SUPFAM" id="SSF54427">
    <property type="entry name" value="NTF2-like"/>
    <property type="match status" value="1"/>
</dbReference>
<dbReference type="InterPro" id="IPR032710">
    <property type="entry name" value="NTF2-like_dom_sf"/>
</dbReference>
<dbReference type="Pfam" id="PF12680">
    <property type="entry name" value="SnoaL_2"/>
    <property type="match status" value="1"/>
</dbReference>
<comment type="caution">
    <text evidence="2">The sequence shown here is derived from an EMBL/GenBank/DDBJ whole genome shotgun (WGS) entry which is preliminary data.</text>
</comment>
<dbReference type="Gene3D" id="3.10.450.50">
    <property type="match status" value="1"/>
</dbReference>
<organism evidence="2 3">
    <name type="scientific">Halomarina salina</name>
    <dbReference type="NCBI Taxonomy" id="1872699"/>
    <lineage>
        <taxon>Archaea</taxon>
        <taxon>Methanobacteriati</taxon>
        <taxon>Methanobacteriota</taxon>
        <taxon>Stenosarchaea group</taxon>
        <taxon>Halobacteria</taxon>
        <taxon>Halobacteriales</taxon>
        <taxon>Natronomonadaceae</taxon>
        <taxon>Halomarina</taxon>
    </lineage>
</organism>
<dbReference type="InterPro" id="IPR037401">
    <property type="entry name" value="SnoaL-like"/>
</dbReference>
<proteinExistence type="predicted"/>
<sequence length="124" mass="14094">MASTPRAVVEELFERMADEQRRGTIRELFAPTAVITLPAARFEGPDAADEMLDWFSSRYEWADKEFDRWVVSGKDVVCLGTLYGVDSKGERFDGVRFVDVYEVTDGRVERMVVHNDLVVDGVVE</sequence>
<gene>
    <name evidence="2" type="ORF">ACFPYI_12325</name>
</gene>
<evidence type="ECO:0000313" key="2">
    <source>
        <dbReference type="EMBL" id="MFC5972117.1"/>
    </source>
</evidence>
<dbReference type="RefSeq" id="WP_247415147.1">
    <property type="nucleotide sequence ID" value="NZ_JALLGW010000001.1"/>
</dbReference>
<evidence type="ECO:0000259" key="1">
    <source>
        <dbReference type="Pfam" id="PF12680"/>
    </source>
</evidence>
<feature type="domain" description="SnoaL-like" evidence="1">
    <location>
        <begin position="9"/>
        <end position="110"/>
    </location>
</feature>
<reference evidence="2 3" key="1">
    <citation type="journal article" date="2019" name="Int. J. Syst. Evol. Microbiol.">
        <title>The Global Catalogue of Microorganisms (GCM) 10K type strain sequencing project: providing services to taxonomists for standard genome sequencing and annotation.</title>
        <authorList>
            <consortium name="The Broad Institute Genomics Platform"/>
            <consortium name="The Broad Institute Genome Sequencing Center for Infectious Disease"/>
            <person name="Wu L."/>
            <person name="Ma J."/>
        </authorList>
    </citation>
    <scope>NUCLEOTIDE SEQUENCE [LARGE SCALE GENOMIC DNA]</scope>
    <source>
        <strain evidence="2 3">CGMCC 1.12543</strain>
    </source>
</reference>